<comment type="caution">
    <text evidence="3">The sequence shown here is derived from an EMBL/GenBank/DDBJ whole genome shotgun (WGS) entry which is preliminary data.</text>
</comment>
<dbReference type="Pfam" id="PF00975">
    <property type="entry name" value="Thioesterase"/>
    <property type="match status" value="1"/>
</dbReference>
<feature type="domain" description="Thioesterase" evidence="2">
    <location>
        <begin position="13"/>
        <end position="225"/>
    </location>
</feature>
<dbReference type="Gene3D" id="3.40.50.1820">
    <property type="entry name" value="alpha/beta hydrolase"/>
    <property type="match status" value="1"/>
</dbReference>
<comment type="similarity">
    <text evidence="1">Belongs to the thioesterase family.</text>
</comment>
<keyword evidence="4" id="KW-1185">Reference proteome</keyword>
<protein>
    <submittedName>
        <fullName evidence="3">Thioesterase</fullName>
    </submittedName>
</protein>
<dbReference type="InterPro" id="IPR001031">
    <property type="entry name" value="Thioesterase"/>
</dbReference>
<dbReference type="SUPFAM" id="SSF53474">
    <property type="entry name" value="alpha/beta-Hydrolases"/>
    <property type="match status" value="1"/>
</dbReference>
<organism evidence="3 4">
    <name type="scientific">Kordia aestuariivivens</name>
    <dbReference type="NCBI Taxonomy" id="2759037"/>
    <lineage>
        <taxon>Bacteria</taxon>
        <taxon>Pseudomonadati</taxon>
        <taxon>Bacteroidota</taxon>
        <taxon>Flavobacteriia</taxon>
        <taxon>Flavobacteriales</taxon>
        <taxon>Flavobacteriaceae</taxon>
        <taxon>Kordia</taxon>
    </lineage>
</organism>
<dbReference type="Proteomes" id="UP000619238">
    <property type="component" value="Unassembled WGS sequence"/>
</dbReference>
<proteinExistence type="inferred from homology"/>
<accession>A0ABR7QEA3</accession>
<reference evidence="3 4" key="1">
    <citation type="submission" date="2020-07" db="EMBL/GenBank/DDBJ databases">
        <title>Description of Kordia aestuariivivens sp. nov., isolated from a tidal flat.</title>
        <authorList>
            <person name="Park S."/>
            <person name="Yoon J.-H."/>
        </authorList>
    </citation>
    <scope>NUCLEOTIDE SEQUENCE [LARGE SCALE GENOMIC DNA]</scope>
    <source>
        <strain evidence="3 4">YSTF-M3</strain>
    </source>
</reference>
<name>A0ABR7QEA3_9FLAO</name>
<evidence type="ECO:0000313" key="3">
    <source>
        <dbReference type="EMBL" id="MBC8756875.1"/>
    </source>
</evidence>
<evidence type="ECO:0000313" key="4">
    <source>
        <dbReference type="Proteomes" id="UP000619238"/>
    </source>
</evidence>
<dbReference type="RefSeq" id="WP_187563915.1">
    <property type="nucleotide sequence ID" value="NZ_JACGWS010000014.1"/>
</dbReference>
<dbReference type="InterPro" id="IPR029058">
    <property type="entry name" value="AB_hydrolase_fold"/>
</dbReference>
<dbReference type="PANTHER" id="PTHR11487:SF0">
    <property type="entry name" value="S-ACYL FATTY ACID SYNTHASE THIOESTERASE, MEDIUM CHAIN"/>
    <property type="match status" value="1"/>
</dbReference>
<evidence type="ECO:0000259" key="2">
    <source>
        <dbReference type="Pfam" id="PF00975"/>
    </source>
</evidence>
<dbReference type="PANTHER" id="PTHR11487">
    <property type="entry name" value="THIOESTERASE"/>
    <property type="match status" value="1"/>
</dbReference>
<dbReference type="InterPro" id="IPR012223">
    <property type="entry name" value="TEII"/>
</dbReference>
<gene>
    <name evidence="3" type="ORF">H2O64_19535</name>
</gene>
<evidence type="ECO:0000256" key="1">
    <source>
        <dbReference type="ARBA" id="ARBA00007169"/>
    </source>
</evidence>
<sequence>MKKICNTLEDTVKVFAFPFAGGNESSYDKIFQGFKNIVVYNYPGRNDRIKEDFIVDIYQLVDDLYPILIKELRDVENYFIYGHSLGAMVAFLIAKRIEKDPEVVKPTKLVVSGFRPPSATRDRFSHLPEKEFWDRLISFGGVPNEFIVQPLLQKFFEPVLRSDIKLWESYNYTNSNQLSIPIDVFYGSEEPTSYDEMSMWKKETSSEVLITEFKGGHFFILEHLEFFKSYFNSLIISK</sequence>
<dbReference type="EMBL" id="JACGWS010000014">
    <property type="protein sequence ID" value="MBC8756875.1"/>
    <property type="molecule type" value="Genomic_DNA"/>
</dbReference>